<keyword evidence="3 6" id="KW-0964">Secreted</keyword>
<keyword evidence="5 6" id="KW-1015">Disulfide bond</keyword>
<dbReference type="OMA" id="QMSYSGC"/>
<evidence type="ECO:0000256" key="6">
    <source>
        <dbReference type="RuleBase" id="RU368111"/>
    </source>
</evidence>
<dbReference type="VEuPathDB" id="FungiDB:SPRG_04384"/>
<dbReference type="RefSeq" id="XP_012198703.1">
    <property type="nucleotide sequence ID" value="XM_012343313.1"/>
</dbReference>
<evidence type="ECO:0000313" key="8">
    <source>
        <dbReference type="EMBL" id="KDO30481.1"/>
    </source>
</evidence>
<evidence type="ECO:0000256" key="2">
    <source>
        <dbReference type="ARBA" id="ARBA00009544"/>
    </source>
</evidence>
<dbReference type="EMBL" id="KK583201">
    <property type="protein sequence ID" value="KDO30481.1"/>
    <property type="molecule type" value="Genomic_DNA"/>
</dbReference>
<dbReference type="KEGG" id="spar:SPRG_04384"/>
<evidence type="ECO:0000256" key="7">
    <source>
        <dbReference type="SAM" id="SignalP"/>
    </source>
</evidence>
<evidence type="ECO:0000256" key="1">
    <source>
        <dbReference type="ARBA" id="ARBA00004613"/>
    </source>
</evidence>
<dbReference type="GO" id="GO:0052040">
    <property type="term" value="P:symbiont-mediated perturbation of host programmed cell death"/>
    <property type="evidence" value="ECO:0007669"/>
    <property type="project" value="UniProtKB-UniRule"/>
</dbReference>
<dbReference type="InterPro" id="IPR036470">
    <property type="entry name" value="Elicitin_sf"/>
</dbReference>
<accession>A0A067CVB6</accession>
<dbReference type="Proteomes" id="UP000030745">
    <property type="component" value="Unassembled WGS sequence"/>
</dbReference>
<feature type="chain" id="PRO_5001634988" description="Elicitin" evidence="7">
    <location>
        <begin position="20"/>
        <end position="187"/>
    </location>
</feature>
<sequence>MMKLVLVATSVASAAAALAAPCSTADLSPITTYLVAQMSYSGCKKASGVSLVDFFTTTAVPAKDDVIAFQSSLDCKDLYERFQAVPGPTCSLWDVNYADARVLSFSALAAIKAGAAMPSNAPTTKTLPVTLPATTTPAVANVTTLPVTTKPATTKPPSSGSMSGNTTEEPIITLAPTPVPTFATIKR</sequence>
<dbReference type="SUPFAM" id="SSF48647">
    <property type="entry name" value="Fungal elicitin"/>
    <property type="match status" value="1"/>
</dbReference>
<keyword evidence="9" id="KW-1185">Reference proteome</keyword>
<comment type="function">
    <text evidence="6">Induces local and distal defense responses (incompatible hypersensitive reaction) in plants from the solanaceae and cruciferae families. Elicits leaf necrosis and causes the accumulation of pathogenesis-related proteins. Might interact with the lipidic molecules of the plasma membrane.</text>
</comment>
<feature type="signal peptide" evidence="7">
    <location>
        <begin position="1"/>
        <end position="19"/>
    </location>
</feature>
<dbReference type="Gene3D" id="1.10.239.10">
    <property type="entry name" value="Elicitin domain"/>
    <property type="match status" value="1"/>
</dbReference>
<dbReference type="GO" id="GO:0005576">
    <property type="term" value="C:extracellular region"/>
    <property type="evidence" value="ECO:0007669"/>
    <property type="project" value="UniProtKB-SubCell"/>
</dbReference>
<dbReference type="Pfam" id="PF00964">
    <property type="entry name" value="Elicitin"/>
    <property type="match status" value="1"/>
</dbReference>
<comment type="similarity">
    <text evidence="2 6">Belongs to the elicitin family.</text>
</comment>
<organism evidence="8 9">
    <name type="scientific">Saprolegnia parasitica (strain CBS 223.65)</name>
    <dbReference type="NCBI Taxonomy" id="695850"/>
    <lineage>
        <taxon>Eukaryota</taxon>
        <taxon>Sar</taxon>
        <taxon>Stramenopiles</taxon>
        <taxon>Oomycota</taxon>
        <taxon>Saprolegniomycetes</taxon>
        <taxon>Saprolegniales</taxon>
        <taxon>Saprolegniaceae</taxon>
        <taxon>Saprolegnia</taxon>
    </lineage>
</organism>
<protein>
    <recommendedName>
        <fullName evidence="6">Elicitin</fullName>
    </recommendedName>
</protein>
<keyword evidence="4 6" id="KW-0928">Hypersensitive response elicitation</keyword>
<keyword evidence="7" id="KW-0732">Signal</keyword>
<reference evidence="8 9" key="1">
    <citation type="journal article" date="2013" name="PLoS Genet.">
        <title>Distinctive expansion of potential virulence genes in the genome of the oomycete fish pathogen Saprolegnia parasitica.</title>
        <authorList>
            <person name="Jiang R.H."/>
            <person name="de Bruijn I."/>
            <person name="Haas B.J."/>
            <person name="Belmonte R."/>
            <person name="Lobach L."/>
            <person name="Christie J."/>
            <person name="van den Ackerveken G."/>
            <person name="Bottin A."/>
            <person name="Bulone V."/>
            <person name="Diaz-Moreno S.M."/>
            <person name="Dumas B."/>
            <person name="Fan L."/>
            <person name="Gaulin E."/>
            <person name="Govers F."/>
            <person name="Grenville-Briggs L.J."/>
            <person name="Horner N.R."/>
            <person name="Levin J.Z."/>
            <person name="Mammella M."/>
            <person name="Meijer H.J."/>
            <person name="Morris P."/>
            <person name="Nusbaum C."/>
            <person name="Oome S."/>
            <person name="Phillips A.J."/>
            <person name="van Rooyen D."/>
            <person name="Rzeszutek E."/>
            <person name="Saraiva M."/>
            <person name="Secombes C.J."/>
            <person name="Seidl M.F."/>
            <person name="Snel B."/>
            <person name="Stassen J.H."/>
            <person name="Sykes S."/>
            <person name="Tripathy S."/>
            <person name="van den Berg H."/>
            <person name="Vega-Arreguin J.C."/>
            <person name="Wawra S."/>
            <person name="Young S.K."/>
            <person name="Zeng Q."/>
            <person name="Dieguez-Uribeondo J."/>
            <person name="Russ C."/>
            <person name="Tyler B.M."/>
            <person name="van West P."/>
        </authorList>
    </citation>
    <scope>NUCLEOTIDE SEQUENCE [LARGE SCALE GENOMIC DNA]</scope>
    <source>
        <strain evidence="8 9">CBS 223.65</strain>
    </source>
</reference>
<name>A0A067CVB6_SAPPC</name>
<dbReference type="GeneID" id="24126832"/>
<comment type="subcellular location">
    <subcellularLocation>
        <location evidence="1 6">Secreted</location>
    </subcellularLocation>
</comment>
<proteinExistence type="inferred from homology"/>
<evidence type="ECO:0000313" key="9">
    <source>
        <dbReference type="Proteomes" id="UP000030745"/>
    </source>
</evidence>
<dbReference type="InterPro" id="IPR002200">
    <property type="entry name" value="Elicitin"/>
</dbReference>
<evidence type="ECO:0000256" key="5">
    <source>
        <dbReference type="ARBA" id="ARBA00023157"/>
    </source>
</evidence>
<gene>
    <name evidence="8" type="ORF">SPRG_04384</name>
</gene>
<dbReference type="OrthoDB" id="78191at2759"/>
<evidence type="ECO:0000256" key="4">
    <source>
        <dbReference type="ARBA" id="ARBA00022978"/>
    </source>
</evidence>
<dbReference type="AlphaFoldDB" id="A0A067CVB6"/>
<evidence type="ECO:0000256" key="3">
    <source>
        <dbReference type="ARBA" id="ARBA00022525"/>
    </source>
</evidence>